<evidence type="ECO:0000259" key="8">
    <source>
        <dbReference type="PROSITE" id="PS50157"/>
    </source>
</evidence>
<dbReference type="GO" id="GO:0003676">
    <property type="term" value="F:nucleic acid binding"/>
    <property type="evidence" value="ECO:0007669"/>
    <property type="project" value="InterPro"/>
</dbReference>
<dbReference type="STRING" id="559304.G8YNA7"/>
<dbReference type="OMA" id="RANHEES"/>
<keyword evidence="5" id="KW-0175">Coiled coil</keyword>
<dbReference type="InterPro" id="IPR018253">
    <property type="entry name" value="DnaJ_domain_CS"/>
</dbReference>
<dbReference type="FunCoup" id="G8YNA7">
    <property type="interactions" value="1484"/>
</dbReference>
<dbReference type="PROSITE" id="PS50157">
    <property type="entry name" value="ZINC_FINGER_C2H2_2"/>
    <property type="match status" value="2"/>
</dbReference>
<dbReference type="EMBL" id="FO082055">
    <property type="protein sequence ID" value="CCE79425.1"/>
    <property type="molecule type" value="Genomic_DNA"/>
</dbReference>
<dbReference type="eggNOG" id="KOG0717">
    <property type="taxonomic scope" value="Eukaryota"/>
</dbReference>
<keyword evidence="1" id="KW-0479">Metal-binding</keyword>
<dbReference type="SUPFAM" id="SSF46565">
    <property type="entry name" value="Chaperone J-domain"/>
    <property type="match status" value="1"/>
</dbReference>
<feature type="compositionally biased region" description="Low complexity" evidence="6">
    <location>
        <begin position="383"/>
        <end position="392"/>
    </location>
</feature>
<evidence type="ECO:0000256" key="4">
    <source>
        <dbReference type="PROSITE-ProRule" id="PRU00042"/>
    </source>
</evidence>
<dbReference type="SMART" id="SM00451">
    <property type="entry name" value="ZnF_U1"/>
    <property type="match status" value="1"/>
</dbReference>
<dbReference type="InterPro" id="IPR036236">
    <property type="entry name" value="Znf_C2H2_sf"/>
</dbReference>
<dbReference type="Pfam" id="PF21884">
    <property type="entry name" value="ZUO1-like_ZHD"/>
    <property type="match status" value="1"/>
</dbReference>
<evidence type="ECO:0000313" key="10">
    <source>
        <dbReference type="Proteomes" id="UP000005222"/>
    </source>
</evidence>
<feature type="coiled-coil region" evidence="5">
    <location>
        <begin position="210"/>
        <end position="270"/>
    </location>
</feature>
<dbReference type="GO" id="GO:0008270">
    <property type="term" value="F:zinc ion binding"/>
    <property type="evidence" value="ECO:0007669"/>
    <property type="project" value="UniProtKB-KW"/>
</dbReference>
<dbReference type="PRINTS" id="PR00625">
    <property type="entry name" value="JDOMAIN"/>
</dbReference>
<evidence type="ECO:0000256" key="6">
    <source>
        <dbReference type="SAM" id="MobiDB-lite"/>
    </source>
</evidence>
<feature type="compositionally biased region" description="Basic residues" evidence="6">
    <location>
        <begin position="511"/>
        <end position="521"/>
    </location>
</feature>
<gene>
    <name evidence="9" type="primary">Piso0_001487</name>
    <name evidence="9" type="ORF">GNLVRS01_PISO0E06142g</name>
</gene>
<dbReference type="PANTHER" id="PTHR44029">
    <property type="entry name" value="DNAJ HOMOLOG SUBFAMILY C MEMBER 21"/>
    <property type="match status" value="1"/>
</dbReference>
<dbReference type="InterPro" id="IPR051964">
    <property type="entry name" value="Chaperone_stress_response"/>
</dbReference>
<dbReference type="InParanoid" id="G8YNA7"/>
<feature type="compositionally biased region" description="Basic and acidic residues" evidence="6">
    <location>
        <begin position="396"/>
        <end position="409"/>
    </location>
</feature>
<feature type="compositionally biased region" description="Polar residues" evidence="6">
    <location>
        <begin position="418"/>
        <end position="443"/>
    </location>
</feature>
<feature type="compositionally biased region" description="Basic and acidic residues" evidence="6">
    <location>
        <begin position="530"/>
        <end position="541"/>
    </location>
</feature>
<feature type="compositionally biased region" description="Polar residues" evidence="6">
    <location>
        <begin position="492"/>
        <end position="501"/>
    </location>
</feature>
<dbReference type="CDD" id="cd06257">
    <property type="entry name" value="DnaJ"/>
    <property type="match status" value="1"/>
</dbReference>
<feature type="domain" description="J" evidence="7">
    <location>
        <begin position="4"/>
        <end position="70"/>
    </location>
</feature>
<evidence type="ECO:0000256" key="5">
    <source>
        <dbReference type="SAM" id="Coils"/>
    </source>
</evidence>
<dbReference type="InterPro" id="IPR036869">
    <property type="entry name" value="J_dom_sf"/>
</dbReference>
<dbReference type="OrthoDB" id="5894at2759"/>
<organism evidence="9 10">
    <name type="scientific">Pichia sorbitophila (strain ATCC MYA-4447 / BCRC 22081 / CBS 7064 / NBRC 10061 / NRRL Y-12695)</name>
    <name type="common">Hybrid yeast</name>
    <dbReference type="NCBI Taxonomy" id="559304"/>
    <lineage>
        <taxon>Eukaryota</taxon>
        <taxon>Fungi</taxon>
        <taxon>Dikarya</taxon>
        <taxon>Ascomycota</taxon>
        <taxon>Saccharomycotina</taxon>
        <taxon>Pichiomycetes</taxon>
        <taxon>Debaryomycetaceae</taxon>
        <taxon>Millerozyma</taxon>
    </lineage>
</organism>
<dbReference type="PANTHER" id="PTHR44029:SF1">
    <property type="entry name" value="DNAJ HOMOLOG SUBFAMILY C MEMBER 21"/>
    <property type="match status" value="1"/>
</dbReference>
<reference evidence="9 10" key="1">
    <citation type="journal article" date="2012" name="G3 (Bethesda)">
        <title>Pichia sorbitophila, an interspecies yeast hybrid reveals early steps of genome resolution following polyploidization.</title>
        <authorList>
            <person name="Leh Louis V."/>
            <person name="Despons L."/>
            <person name="Friedrich A."/>
            <person name="Martin T."/>
            <person name="Durrens P."/>
            <person name="Casaregola S."/>
            <person name="Neuveglise C."/>
            <person name="Fairhead C."/>
            <person name="Marck C."/>
            <person name="Cruz J.A."/>
            <person name="Straub M.L."/>
            <person name="Kugler V."/>
            <person name="Sacerdot C."/>
            <person name="Uzunov Z."/>
            <person name="Thierry A."/>
            <person name="Weiss S."/>
            <person name="Bleykasten C."/>
            <person name="De Montigny J."/>
            <person name="Jacques N."/>
            <person name="Jung P."/>
            <person name="Lemaire M."/>
            <person name="Mallet S."/>
            <person name="Morel G."/>
            <person name="Richard G.F."/>
            <person name="Sarkar A."/>
            <person name="Savel G."/>
            <person name="Schacherer J."/>
            <person name="Seret M.L."/>
            <person name="Talla E."/>
            <person name="Samson G."/>
            <person name="Jubin C."/>
            <person name="Poulain J."/>
            <person name="Vacherie B."/>
            <person name="Barbe V."/>
            <person name="Pelletier E."/>
            <person name="Sherman D.J."/>
            <person name="Westhof E."/>
            <person name="Weissenbach J."/>
            <person name="Baret P.V."/>
            <person name="Wincker P."/>
            <person name="Gaillardin C."/>
            <person name="Dujon B."/>
            <person name="Souciet J.L."/>
        </authorList>
    </citation>
    <scope>NUCLEOTIDE SEQUENCE [LARGE SCALE GENOMIC DNA]</scope>
    <source>
        <strain evidence="10">ATCC MYA-4447 / BCRC 22081 / CBS 7064 / NBRC 10061 / NRRL Y-12695</strain>
    </source>
</reference>
<dbReference type="SMART" id="SM00271">
    <property type="entry name" value="DnaJ"/>
    <property type="match status" value="1"/>
</dbReference>
<evidence type="ECO:0000256" key="1">
    <source>
        <dbReference type="ARBA" id="ARBA00022723"/>
    </source>
</evidence>
<dbReference type="Pfam" id="PF00226">
    <property type="entry name" value="DnaJ"/>
    <property type="match status" value="1"/>
</dbReference>
<dbReference type="InterPro" id="IPR001623">
    <property type="entry name" value="DnaJ_domain"/>
</dbReference>
<dbReference type="InterPro" id="IPR022755">
    <property type="entry name" value="Znf_C2H2_jaz"/>
</dbReference>
<dbReference type="PROSITE" id="PS00636">
    <property type="entry name" value="DNAJ_1"/>
    <property type="match status" value="1"/>
</dbReference>
<dbReference type="Gene3D" id="3.30.160.60">
    <property type="entry name" value="Classic Zinc Finger"/>
    <property type="match status" value="1"/>
</dbReference>
<proteinExistence type="predicted"/>
<dbReference type="FunFam" id="1.10.287.110:FF:000046">
    <property type="entry name" value="dnaJ homolog subfamily C member 21"/>
    <property type="match status" value="1"/>
</dbReference>
<dbReference type="HOGENOM" id="CLU_009539_2_1_1"/>
<dbReference type="PROSITE" id="PS50076">
    <property type="entry name" value="DNAJ_2"/>
    <property type="match status" value="1"/>
</dbReference>
<feature type="domain" description="C2H2-type" evidence="8">
    <location>
        <begin position="541"/>
        <end position="570"/>
    </location>
</feature>
<protein>
    <submittedName>
        <fullName evidence="9">Piso0_001487 protein</fullName>
    </submittedName>
</protein>
<keyword evidence="3" id="KW-0862">Zinc</keyword>
<feature type="domain" description="C2H2-type" evidence="8">
    <location>
        <begin position="329"/>
        <end position="358"/>
    </location>
</feature>
<dbReference type="InterPro" id="IPR003604">
    <property type="entry name" value="Matrin/U1-like-C_Znf_C2H2"/>
</dbReference>
<feature type="region of interest" description="Disordered" evidence="6">
    <location>
        <begin position="368"/>
        <end position="476"/>
    </location>
</feature>
<dbReference type="Pfam" id="PF12171">
    <property type="entry name" value="zf-C2H2_jaz"/>
    <property type="match status" value="1"/>
</dbReference>
<dbReference type="AlphaFoldDB" id="G8YNA7"/>
<dbReference type="PROSITE" id="PS00028">
    <property type="entry name" value="ZINC_FINGER_C2H2_1"/>
    <property type="match status" value="2"/>
</dbReference>
<dbReference type="GO" id="GO:0005737">
    <property type="term" value="C:cytoplasm"/>
    <property type="evidence" value="ECO:0007669"/>
    <property type="project" value="TreeGrafter"/>
</dbReference>
<keyword evidence="2 4" id="KW-0863">Zinc-finger</keyword>
<dbReference type="SMART" id="SM00355">
    <property type="entry name" value="ZnF_C2H2"/>
    <property type="match status" value="2"/>
</dbReference>
<dbReference type="InterPro" id="IPR013087">
    <property type="entry name" value="Znf_C2H2_type"/>
</dbReference>
<sequence>MKTCYYELLGVESDASDVDLKKAYRRKALQLHPDKNRDRIEEATEQFALIRAAYDVLSDPQERAWYDNHKSQILREDEAFDVEDVELVIPSISVDEILRHFNPSLYTRMDDSIHGFYKAAGRLFERLASEEVSHAKQQGLKDFSKYLDDSPNVDAIDESLLLYPRFGNSKSDYISSVREFYNKWTSFSSVKTFNWKDEYRSSMAPDRKTRRLMEKENKRARDAARKEYNETVRNFVMFIKKRDPRVKKGVQDFEKLKKKKQQQEVEAQARSVRTENLQKLAQEKKFDIQDWQQFSREELDEIEQMLHDEYSSSESDFDEFEDVGNNDHYECIVCNKYFKSEKQYASHEKSKKHVKAVKRLKRQMEREGVELGIDSQPKDEQESFATASSDLDSLADDAHTDNDTGKDAEPEIPDQEISDSNVPSSKLHKTTSYEIDNDLSSLDASEVEESPSKVDENAASESLKSHSVESSDEDDVNRLAAEIAAYAKFSNDENQFDPSINDNDEWNDTKTKKKKSKAKKSGTKDGTFSNKDKAPNGSKKEVCAKCKQTFTSRNQLFKHVDATGHAALKNALKKQK</sequence>
<evidence type="ECO:0000256" key="2">
    <source>
        <dbReference type="ARBA" id="ARBA00022771"/>
    </source>
</evidence>
<name>G8YNA7_PICSO</name>
<keyword evidence="10" id="KW-1185">Reference proteome</keyword>
<dbReference type="Gene3D" id="1.10.287.110">
    <property type="entry name" value="DnaJ domain"/>
    <property type="match status" value="1"/>
</dbReference>
<evidence type="ECO:0000259" key="7">
    <source>
        <dbReference type="PROSITE" id="PS50076"/>
    </source>
</evidence>
<dbReference type="Proteomes" id="UP000005222">
    <property type="component" value="Chromosome E"/>
</dbReference>
<accession>G8YNA7</accession>
<dbReference type="SUPFAM" id="SSF57667">
    <property type="entry name" value="beta-beta-alpha zinc fingers"/>
    <property type="match status" value="1"/>
</dbReference>
<evidence type="ECO:0000256" key="3">
    <source>
        <dbReference type="ARBA" id="ARBA00022833"/>
    </source>
</evidence>
<evidence type="ECO:0000313" key="9">
    <source>
        <dbReference type="EMBL" id="CCE79425.1"/>
    </source>
</evidence>
<feature type="region of interest" description="Disordered" evidence="6">
    <location>
        <begin position="488"/>
        <end position="541"/>
    </location>
</feature>
<dbReference type="InterPro" id="IPR054076">
    <property type="entry name" value="ZUO1-like_ZHD"/>
</dbReference>